<gene>
    <name evidence="1" type="ORF">AVEN_54065_1</name>
</gene>
<dbReference type="Proteomes" id="UP000499080">
    <property type="component" value="Unassembled WGS sequence"/>
</dbReference>
<evidence type="ECO:0000313" key="1">
    <source>
        <dbReference type="EMBL" id="GBO22447.1"/>
    </source>
</evidence>
<accession>A0A4Y2VFE0</accession>
<reference evidence="1 2" key="1">
    <citation type="journal article" date="2019" name="Sci. Rep.">
        <title>Orb-weaving spider Araneus ventricosus genome elucidates the spidroin gene catalogue.</title>
        <authorList>
            <person name="Kono N."/>
            <person name="Nakamura H."/>
            <person name="Ohtoshi R."/>
            <person name="Moran D.A.P."/>
            <person name="Shinohara A."/>
            <person name="Yoshida Y."/>
            <person name="Fujiwara M."/>
            <person name="Mori M."/>
            <person name="Tomita M."/>
            <person name="Arakawa K."/>
        </authorList>
    </citation>
    <scope>NUCLEOTIDE SEQUENCE [LARGE SCALE GENOMIC DNA]</scope>
</reference>
<name>A0A4Y2VFE0_ARAVE</name>
<dbReference type="AlphaFoldDB" id="A0A4Y2VFE0"/>
<evidence type="ECO:0000313" key="2">
    <source>
        <dbReference type="Proteomes" id="UP000499080"/>
    </source>
</evidence>
<proteinExistence type="predicted"/>
<protein>
    <submittedName>
        <fullName evidence="1">Uncharacterized protein</fullName>
    </submittedName>
</protein>
<comment type="caution">
    <text evidence="1">The sequence shown here is derived from an EMBL/GenBank/DDBJ whole genome shotgun (WGS) entry which is preliminary data.</text>
</comment>
<dbReference type="EMBL" id="BGPR01045522">
    <property type="protein sequence ID" value="GBO22447.1"/>
    <property type="molecule type" value="Genomic_DNA"/>
</dbReference>
<sequence>MIEATLQHLLDCVALVYDNLLKRPDFVLEVMRANDLVDLIRRIRKKKIRRKVLCTEKPENCQWFKNRTEFCDIYPKYCRKGESAAEMVLGIPLLRTIQRGNRTREYAQKLGESFKDFMGECKVKTNVESLCKLDVIQFIYERRRNSAYSPFNINFSINDVIADVFQGNILQKSGECFVGGQGPSEQLLYCGIALGIARRRGAKNAA</sequence>
<keyword evidence="2" id="KW-1185">Reference proteome</keyword>
<organism evidence="1 2">
    <name type="scientific">Araneus ventricosus</name>
    <name type="common">Orbweaver spider</name>
    <name type="synonym">Epeira ventricosa</name>
    <dbReference type="NCBI Taxonomy" id="182803"/>
    <lineage>
        <taxon>Eukaryota</taxon>
        <taxon>Metazoa</taxon>
        <taxon>Ecdysozoa</taxon>
        <taxon>Arthropoda</taxon>
        <taxon>Chelicerata</taxon>
        <taxon>Arachnida</taxon>
        <taxon>Araneae</taxon>
        <taxon>Araneomorphae</taxon>
        <taxon>Entelegynae</taxon>
        <taxon>Araneoidea</taxon>
        <taxon>Araneidae</taxon>
        <taxon>Araneus</taxon>
    </lineage>
</organism>